<accession>A0A0L6UZB4</accession>
<dbReference type="VEuPathDB" id="FungiDB:VP01_32g11"/>
<comment type="caution">
    <text evidence="1">The sequence shown here is derived from an EMBL/GenBank/DDBJ whole genome shotgun (WGS) entry which is preliminary data.</text>
</comment>
<dbReference type="AlphaFoldDB" id="A0A0L6UZB4"/>
<protein>
    <submittedName>
        <fullName evidence="1">Uncharacterized protein</fullName>
    </submittedName>
</protein>
<organism evidence="1 2">
    <name type="scientific">Puccinia sorghi</name>
    <dbReference type="NCBI Taxonomy" id="27349"/>
    <lineage>
        <taxon>Eukaryota</taxon>
        <taxon>Fungi</taxon>
        <taxon>Dikarya</taxon>
        <taxon>Basidiomycota</taxon>
        <taxon>Pucciniomycotina</taxon>
        <taxon>Pucciniomycetes</taxon>
        <taxon>Pucciniales</taxon>
        <taxon>Pucciniaceae</taxon>
        <taxon>Puccinia</taxon>
    </lineage>
</organism>
<gene>
    <name evidence="1" type="ORF">VP01_32g11</name>
</gene>
<sequence>MEPVCSSNEGHRNVRGWGFDMTTELMGAILFTEGWNGYFVFNSECGAPTTPFCISKKHSHFAYQANTFPPQVSRSISSVVVTRSSNIRPYIHSVIMPSGRQLDRTGLSQLEHQLLAVLRTNDVNIISKLHARLSQFELQVEQAVSTNSLSQDEAKALFYLSQNVNASHRHSLPPRAAWFKKWASCCLRKAILSRPASRSLSSAVVTRSSNLRPYIHSYIRPTSIYPS</sequence>
<name>A0A0L6UZB4_9BASI</name>
<dbReference type="Proteomes" id="UP000037035">
    <property type="component" value="Unassembled WGS sequence"/>
</dbReference>
<reference evidence="1 2" key="1">
    <citation type="submission" date="2015-08" db="EMBL/GenBank/DDBJ databases">
        <title>Next Generation Sequencing and Analysis of the Genome of Puccinia sorghi L Schw, the Causal Agent of Maize Common Rust.</title>
        <authorList>
            <person name="Rochi L."/>
            <person name="Burguener G."/>
            <person name="Darino M."/>
            <person name="Turjanski A."/>
            <person name="Kreff E."/>
            <person name="Dieguez M.J."/>
            <person name="Sacco F."/>
        </authorList>
    </citation>
    <scope>NUCLEOTIDE SEQUENCE [LARGE SCALE GENOMIC DNA]</scope>
    <source>
        <strain evidence="1 2">RO10H11247</strain>
    </source>
</reference>
<proteinExistence type="predicted"/>
<dbReference type="EMBL" id="LAVV01008280">
    <property type="protein sequence ID" value="KNZ53230.1"/>
    <property type="molecule type" value="Genomic_DNA"/>
</dbReference>
<evidence type="ECO:0000313" key="2">
    <source>
        <dbReference type="Proteomes" id="UP000037035"/>
    </source>
</evidence>
<evidence type="ECO:0000313" key="1">
    <source>
        <dbReference type="EMBL" id="KNZ53230.1"/>
    </source>
</evidence>
<keyword evidence="2" id="KW-1185">Reference proteome</keyword>